<evidence type="ECO:0000313" key="3">
    <source>
        <dbReference type="EMBL" id="TQD40665.1"/>
    </source>
</evidence>
<dbReference type="Proteomes" id="UP000317169">
    <property type="component" value="Unassembled WGS sequence"/>
</dbReference>
<dbReference type="RefSeq" id="WP_141420396.1">
    <property type="nucleotide sequence ID" value="NZ_VIAR01000001.1"/>
</dbReference>
<gene>
    <name evidence="3" type="ORF">FKR84_01405</name>
</gene>
<proteinExistence type="predicted"/>
<protein>
    <recommendedName>
        <fullName evidence="2">DUF6705 domain-containing protein</fullName>
    </recommendedName>
</protein>
<dbReference type="Pfam" id="PF20448">
    <property type="entry name" value="DUF6705"/>
    <property type="match status" value="1"/>
</dbReference>
<dbReference type="AlphaFoldDB" id="A0A508A143"/>
<reference evidence="3 4" key="1">
    <citation type="submission" date="2019-06" db="EMBL/GenBank/DDBJ databases">
        <title>Flavibacter putida gen. nov., sp. nov., a novel marine bacterium of the family Flavobacteriaceae isolated from coastal seawater.</title>
        <authorList>
            <person name="Feng X."/>
        </authorList>
    </citation>
    <scope>NUCLEOTIDE SEQUENCE [LARGE SCALE GENOMIC DNA]</scope>
    <source>
        <strain evidence="3 4">PLHSN227</strain>
    </source>
</reference>
<evidence type="ECO:0000259" key="2">
    <source>
        <dbReference type="Pfam" id="PF20448"/>
    </source>
</evidence>
<feature type="signal peptide" evidence="1">
    <location>
        <begin position="1"/>
        <end position="19"/>
    </location>
</feature>
<feature type="chain" id="PRO_5021386046" description="DUF6705 domain-containing protein" evidence="1">
    <location>
        <begin position="20"/>
        <end position="215"/>
    </location>
</feature>
<dbReference type="InterPro" id="IPR046551">
    <property type="entry name" value="DUF6705"/>
</dbReference>
<dbReference type="EMBL" id="VIAR01000001">
    <property type="protein sequence ID" value="TQD40665.1"/>
    <property type="molecule type" value="Genomic_DNA"/>
</dbReference>
<accession>A0A508A143</accession>
<comment type="caution">
    <text evidence="3">The sequence shown here is derived from an EMBL/GenBank/DDBJ whole genome shotgun (WGS) entry which is preliminary data.</text>
</comment>
<organism evidence="3 4">
    <name type="scientific">Haloflavibacter putidus</name>
    <dbReference type="NCBI Taxonomy" id="2576776"/>
    <lineage>
        <taxon>Bacteria</taxon>
        <taxon>Pseudomonadati</taxon>
        <taxon>Bacteroidota</taxon>
        <taxon>Flavobacteriia</taxon>
        <taxon>Flavobacteriales</taxon>
        <taxon>Flavobacteriaceae</taxon>
        <taxon>Haloflavibacter</taxon>
    </lineage>
</organism>
<sequence length="215" mass="24647">MKTITTLLFFTILCIACKAQTPVSPLYSNVDYGNTEGTYYKDTFNDLNRFEGTWQYTNGNTAFKVVLQKKEMYHYESPISTHHYYEDLLIGEYKYVENGIEKVNTLNFLSNTYNNPFEHYLAGNGIQKYNPNVSGICIGCNPGDVQVRLILREPNVDISGAYTTIYFKHYIENGVEKLEAEATLRGNPSYNINDPNPTFDKYSLPLDTTFILTKQ</sequence>
<keyword evidence="1" id="KW-0732">Signal</keyword>
<feature type="domain" description="DUF6705" evidence="2">
    <location>
        <begin position="1"/>
        <end position="215"/>
    </location>
</feature>
<evidence type="ECO:0000256" key="1">
    <source>
        <dbReference type="SAM" id="SignalP"/>
    </source>
</evidence>
<name>A0A508A143_9FLAO</name>
<dbReference type="OrthoDB" id="1261237at2"/>
<keyword evidence="4" id="KW-1185">Reference proteome</keyword>
<evidence type="ECO:0000313" key="4">
    <source>
        <dbReference type="Proteomes" id="UP000317169"/>
    </source>
</evidence>